<dbReference type="InterPro" id="IPR041577">
    <property type="entry name" value="RT_RNaseH_2"/>
</dbReference>
<dbReference type="EC" id="3.1.26.4" evidence="2"/>
<reference evidence="7" key="1">
    <citation type="submission" date="2025-08" db="UniProtKB">
        <authorList>
            <consortium name="RefSeq"/>
        </authorList>
    </citation>
    <scope>IDENTIFICATION</scope>
</reference>
<evidence type="ECO:0000256" key="4">
    <source>
        <dbReference type="ARBA" id="ARBA00039658"/>
    </source>
</evidence>
<dbReference type="InterPro" id="IPR043128">
    <property type="entry name" value="Rev_trsase/Diguanyl_cyclase"/>
</dbReference>
<dbReference type="AlphaFoldDB" id="A0A6P8V079"/>
<protein>
    <recommendedName>
        <fullName evidence="4">Gypsy retrotransposon integrase-like protein 1</fullName>
        <ecNumber evidence="2">3.1.26.4</ecNumber>
    </recommendedName>
</protein>
<dbReference type="SUPFAM" id="SSF56672">
    <property type="entry name" value="DNA/RNA polymerases"/>
    <property type="match status" value="1"/>
</dbReference>
<dbReference type="Pfam" id="PF17921">
    <property type="entry name" value="Integrase_H2C2"/>
    <property type="match status" value="1"/>
</dbReference>
<dbReference type="CDD" id="cd09274">
    <property type="entry name" value="RNase_HI_RT_Ty3"/>
    <property type="match status" value="1"/>
</dbReference>
<dbReference type="PANTHER" id="PTHR37984">
    <property type="entry name" value="PROTEIN CBG26694"/>
    <property type="match status" value="1"/>
</dbReference>
<dbReference type="Pfam" id="PF17919">
    <property type="entry name" value="RT_RNaseH_2"/>
    <property type="match status" value="1"/>
</dbReference>
<dbReference type="CDD" id="cd01647">
    <property type="entry name" value="RT_LTR"/>
    <property type="match status" value="1"/>
</dbReference>
<dbReference type="InterPro" id="IPR041588">
    <property type="entry name" value="Integrase_H2C2"/>
</dbReference>
<evidence type="ECO:0000313" key="7">
    <source>
        <dbReference type="RefSeq" id="XP_034082801.1"/>
    </source>
</evidence>
<sequence>MSESLVWAKLPESDVSAVGSTVIIEPSQSKARPAQILVGRVVTSLWGNGWVPVKIVNPTEKPLTLKKNAKVADVSPCLSVQDLPDPVRIQSSAQYTQSPSPEPWSEEEMSRVLSDMGLQDLDLSSCEVSLEGKDKLMKIIEQYESTFSKHKIDCGEAVDFVHRIHLVDDKPFRLPYRRVPPCHYDKLRTALNDMEELGIIRKSQSEYSSPLVLVVKLNGDLRLCNDFRWLNARTVKDAHPLPHQTDTLAALGGNVFFSTMDLTSGFYNVGLHKDDRKYTAFSSPFGLHEYNRMPQGLTNSPATFMRMMMSIFGDENFTSLLCYMDDLMVYAPSEQVALEHLQMVFSRLAANNLKLSPKKCYFLRRSVKFLGHIICEDGVKTDPSKVEAINDMQEADLMEQDEQTPCAKKIRSFLGMVLYYHHFIEGCSAKAKPLFNLVAEPATPHKRGRGHKPKFKKSYVRLSPTDWNDECKEAFGTLKYELVHSVTLAHPDFSAPFILAVDASFDGIGAVLSQLPPDGKMARPVAFASKTLSHSQLNYPAHRLEFLALKWAVCDKFSHWLKGRCFTVWTDNNPLIYILTKPRLDACEQRWVSKLAAYSFDLNYIPGPKNVVADALSREPFVQSCMSHRLVTEPYAFLMNHMSGMVDRTVQDAFRCTNNCQVVVDQSEEVAVITQPPSQGSLSSHDVSAVLDAHDTGGVGQVRGTGPAVFQVAGVDQTSSLPKSELVNLQEQDDVIGRALYYIQRRRRPTRRERAAESRGVTKLLRHLPKLSVKDGILCKVKKDRQMNTTIHQIVVPDSLKAQVLNGIHDSAGHQRQARTLSLARQRFFWTGMERDIINHNSETKTVNWLLQMDDANDGDEIASQPDCSSVVAVSTASSEAEESLISHVGCPPLLNVRCPKMHLYSPQQKELIVCPPLTWQQIHNWVHSHRAM</sequence>
<accession>A0A6P8V079</accession>
<dbReference type="Gene3D" id="3.30.70.270">
    <property type="match status" value="2"/>
</dbReference>
<feature type="domain" description="Reverse transcriptase" evidence="5">
    <location>
        <begin position="195"/>
        <end position="374"/>
    </location>
</feature>
<dbReference type="Gene3D" id="1.10.340.70">
    <property type="match status" value="1"/>
</dbReference>
<dbReference type="GeneID" id="117553115"/>
<organism evidence="6 7">
    <name type="scientific">Gymnodraco acuticeps</name>
    <name type="common">Antarctic dragonfish</name>
    <dbReference type="NCBI Taxonomy" id="8218"/>
    <lineage>
        <taxon>Eukaryota</taxon>
        <taxon>Metazoa</taxon>
        <taxon>Chordata</taxon>
        <taxon>Craniata</taxon>
        <taxon>Vertebrata</taxon>
        <taxon>Euteleostomi</taxon>
        <taxon>Actinopterygii</taxon>
        <taxon>Neopterygii</taxon>
        <taxon>Teleostei</taxon>
        <taxon>Neoteleostei</taxon>
        <taxon>Acanthomorphata</taxon>
        <taxon>Eupercaria</taxon>
        <taxon>Perciformes</taxon>
        <taxon>Notothenioidei</taxon>
        <taxon>Bathydraconidae</taxon>
        <taxon>Gymnodraco</taxon>
    </lineage>
</organism>
<proteinExistence type="inferred from homology"/>
<keyword evidence="6" id="KW-1185">Reference proteome</keyword>
<evidence type="ECO:0000256" key="3">
    <source>
        <dbReference type="ARBA" id="ARBA00023268"/>
    </source>
</evidence>
<dbReference type="FunFam" id="3.10.20.370:FF:000001">
    <property type="entry name" value="Retrovirus-related Pol polyprotein from transposon 17.6-like protein"/>
    <property type="match status" value="1"/>
</dbReference>
<dbReference type="Proteomes" id="UP000515161">
    <property type="component" value="Unplaced"/>
</dbReference>
<evidence type="ECO:0000313" key="6">
    <source>
        <dbReference type="Proteomes" id="UP000515161"/>
    </source>
</evidence>
<dbReference type="Gene3D" id="3.10.20.370">
    <property type="match status" value="1"/>
</dbReference>
<evidence type="ECO:0000256" key="1">
    <source>
        <dbReference type="ARBA" id="ARBA00010879"/>
    </source>
</evidence>
<dbReference type="GO" id="GO:0004523">
    <property type="term" value="F:RNA-DNA hybrid ribonuclease activity"/>
    <property type="evidence" value="ECO:0007669"/>
    <property type="project" value="UniProtKB-EC"/>
</dbReference>
<evidence type="ECO:0000256" key="2">
    <source>
        <dbReference type="ARBA" id="ARBA00012180"/>
    </source>
</evidence>
<gene>
    <name evidence="7" type="primary">LOC117553115</name>
</gene>
<dbReference type="RefSeq" id="XP_034082801.1">
    <property type="nucleotide sequence ID" value="XM_034226910.1"/>
</dbReference>
<keyword evidence="3" id="KW-0511">Multifunctional enzyme</keyword>
<dbReference type="PROSITE" id="PS50878">
    <property type="entry name" value="RT_POL"/>
    <property type="match status" value="1"/>
</dbReference>
<dbReference type="PANTHER" id="PTHR37984:SF5">
    <property type="entry name" value="PROTEIN NYNRIN-LIKE"/>
    <property type="match status" value="1"/>
</dbReference>
<dbReference type="InterPro" id="IPR000477">
    <property type="entry name" value="RT_dom"/>
</dbReference>
<name>A0A6P8V079_GYMAC</name>
<dbReference type="OrthoDB" id="8948897at2759"/>
<comment type="similarity">
    <text evidence="1">Belongs to the beta type-B retroviral polymerase family. HERV class-II K(HML-2) pol subfamily.</text>
</comment>
<dbReference type="InParanoid" id="A0A6P8V079"/>
<dbReference type="InterPro" id="IPR050951">
    <property type="entry name" value="Retrovirus_Pol_polyprotein"/>
</dbReference>
<dbReference type="Pfam" id="PF00078">
    <property type="entry name" value="RVT_1"/>
    <property type="match status" value="1"/>
</dbReference>
<dbReference type="Gene3D" id="3.10.10.10">
    <property type="entry name" value="HIV Type 1 Reverse Transcriptase, subunit A, domain 1"/>
    <property type="match status" value="1"/>
</dbReference>
<evidence type="ECO:0000259" key="5">
    <source>
        <dbReference type="PROSITE" id="PS50878"/>
    </source>
</evidence>
<dbReference type="InterPro" id="IPR043502">
    <property type="entry name" value="DNA/RNA_pol_sf"/>
</dbReference>
<dbReference type="FunFam" id="1.10.340.70:FF:000001">
    <property type="entry name" value="Retrovirus-related Pol polyprotein from transposon gypsy-like Protein"/>
    <property type="match status" value="1"/>
</dbReference>
<dbReference type="KEGG" id="gacu:117553115"/>